<evidence type="ECO:0000313" key="1">
    <source>
        <dbReference type="EMBL" id="PJE58047.1"/>
    </source>
</evidence>
<dbReference type="Proteomes" id="UP000231450">
    <property type="component" value="Unassembled WGS sequence"/>
</dbReference>
<dbReference type="AlphaFoldDB" id="A0A2M8KDQ0"/>
<organism evidence="1 2">
    <name type="scientific">Candidatus Portnoybacteria bacterium CG10_big_fil_rev_8_21_14_0_10_36_7</name>
    <dbReference type="NCBI Taxonomy" id="1974812"/>
    <lineage>
        <taxon>Bacteria</taxon>
        <taxon>Candidatus Portnoyibacteriota</taxon>
    </lineage>
</organism>
<name>A0A2M8KDQ0_9BACT</name>
<protein>
    <submittedName>
        <fullName evidence="1">Uncharacterized protein</fullName>
    </submittedName>
</protein>
<proteinExistence type="predicted"/>
<evidence type="ECO:0000313" key="2">
    <source>
        <dbReference type="Proteomes" id="UP000231450"/>
    </source>
</evidence>
<reference evidence="2" key="1">
    <citation type="submission" date="2017-09" db="EMBL/GenBank/DDBJ databases">
        <title>Depth-based differentiation of microbial function through sediment-hosted aquifers and enrichment of novel symbionts in the deep terrestrial subsurface.</title>
        <authorList>
            <person name="Probst A.J."/>
            <person name="Ladd B."/>
            <person name="Jarett J.K."/>
            <person name="Geller-Mcgrath D.E."/>
            <person name="Sieber C.M.K."/>
            <person name="Emerson J.B."/>
            <person name="Anantharaman K."/>
            <person name="Thomas B.C."/>
            <person name="Malmstrom R."/>
            <person name="Stieglmeier M."/>
            <person name="Klingl A."/>
            <person name="Woyke T."/>
            <person name="Ryan C.M."/>
            <person name="Banfield J.F."/>
        </authorList>
    </citation>
    <scope>NUCLEOTIDE SEQUENCE [LARGE SCALE GENOMIC DNA]</scope>
</reference>
<accession>A0A2M8KDQ0</accession>
<sequence length="63" mass="7502">MKAKEFWVSKLDISPRQIKEKVTVIIFGRIGAYRQKFQNGVLTLEYYNRKLRDIICDMIDALH</sequence>
<gene>
    <name evidence="1" type="ORF">COU81_02755</name>
</gene>
<comment type="caution">
    <text evidence="1">The sequence shown here is derived from an EMBL/GenBank/DDBJ whole genome shotgun (WGS) entry which is preliminary data.</text>
</comment>
<dbReference type="EMBL" id="PFDW01000060">
    <property type="protein sequence ID" value="PJE58047.1"/>
    <property type="molecule type" value="Genomic_DNA"/>
</dbReference>